<evidence type="ECO:0000313" key="1">
    <source>
        <dbReference type="EMBL" id="KAH9370920.1"/>
    </source>
</evidence>
<reference evidence="1 2" key="1">
    <citation type="journal article" date="2020" name="Cell">
        <title>Large-Scale Comparative Analyses of Tick Genomes Elucidate Their Genetic Diversity and Vector Capacities.</title>
        <authorList>
            <consortium name="Tick Genome and Microbiome Consortium (TIGMIC)"/>
            <person name="Jia N."/>
            <person name="Wang J."/>
            <person name="Shi W."/>
            <person name="Du L."/>
            <person name="Sun Y."/>
            <person name="Zhan W."/>
            <person name="Jiang J.F."/>
            <person name="Wang Q."/>
            <person name="Zhang B."/>
            <person name="Ji P."/>
            <person name="Bell-Sakyi L."/>
            <person name="Cui X.M."/>
            <person name="Yuan T.T."/>
            <person name="Jiang B.G."/>
            <person name="Yang W.F."/>
            <person name="Lam T.T."/>
            <person name="Chang Q.C."/>
            <person name="Ding S.J."/>
            <person name="Wang X.J."/>
            <person name="Zhu J.G."/>
            <person name="Ruan X.D."/>
            <person name="Zhao L."/>
            <person name="Wei J.T."/>
            <person name="Ye R.Z."/>
            <person name="Que T.C."/>
            <person name="Du C.H."/>
            <person name="Zhou Y.H."/>
            <person name="Cheng J.X."/>
            <person name="Dai P.F."/>
            <person name="Guo W.B."/>
            <person name="Han X.H."/>
            <person name="Huang E.J."/>
            <person name="Li L.F."/>
            <person name="Wei W."/>
            <person name="Gao Y.C."/>
            <person name="Liu J.Z."/>
            <person name="Shao H.Z."/>
            <person name="Wang X."/>
            <person name="Wang C.C."/>
            <person name="Yang T.C."/>
            <person name="Huo Q.B."/>
            <person name="Li W."/>
            <person name="Chen H.Y."/>
            <person name="Chen S.E."/>
            <person name="Zhou L.G."/>
            <person name="Ni X.B."/>
            <person name="Tian J.H."/>
            <person name="Sheng Y."/>
            <person name="Liu T."/>
            <person name="Pan Y.S."/>
            <person name="Xia L.Y."/>
            <person name="Li J."/>
            <person name="Zhao F."/>
            <person name="Cao W.C."/>
        </authorList>
    </citation>
    <scope>NUCLEOTIDE SEQUENCE [LARGE SCALE GENOMIC DNA]</scope>
    <source>
        <strain evidence="1">HaeL-2018</strain>
    </source>
</reference>
<dbReference type="Proteomes" id="UP000821853">
    <property type="component" value="Chromosome 3"/>
</dbReference>
<gene>
    <name evidence="1" type="ORF">HPB48_001984</name>
</gene>
<comment type="caution">
    <text evidence="1">The sequence shown here is derived from an EMBL/GenBank/DDBJ whole genome shotgun (WGS) entry which is preliminary data.</text>
</comment>
<keyword evidence="2" id="KW-1185">Reference proteome</keyword>
<sequence>MPMDTTLEKTGLESLKVLTCRNTKLRCTARLCALADSTKLRPYADLKRRMIPSTPLPPGSVVRAKDNSWTNSNLVGDCLHATWEKKTRSLVGTPIDGDAGLVQRQLH</sequence>
<proteinExistence type="predicted"/>
<organism evidence="1 2">
    <name type="scientific">Haemaphysalis longicornis</name>
    <name type="common">Bush tick</name>
    <dbReference type="NCBI Taxonomy" id="44386"/>
    <lineage>
        <taxon>Eukaryota</taxon>
        <taxon>Metazoa</taxon>
        <taxon>Ecdysozoa</taxon>
        <taxon>Arthropoda</taxon>
        <taxon>Chelicerata</taxon>
        <taxon>Arachnida</taxon>
        <taxon>Acari</taxon>
        <taxon>Parasitiformes</taxon>
        <taxon>Ixodida</taxon>
        <taxon>Ixodoidea</taxon>
        <taxon>Ixodidae</taxon>
        <taxon>Haemaphysalinae</taxon>
        <taxon>Haemaphysalis</taxon>
    </lineage>
</organism>
<accession>A0A9J6G8Q4</accession>
<dbReference type="AlphaFoldDB" id="A0A9J6G8Q4"/>
<protein>
    <recommendedName>
        <fullName evidence="3">DDE-1 domain-containing protein</fullName>
    </recommendedName>
</protein>
<evidence type="ECO:0008006" key="3">
    <source>
        <dbReference type="Google" id="ProtNLM"/>
    </source>
</evidence>
<dbReference type="EMBL" id="JABSTR010000005">
    <property type="protein sequence ID" value="KAH9370920.1"/>
    <property type="molecule type" value="Genomic_DNA"/>
</dbReference>
<name>A0A9J6G8Q4_HAELO</name>
<dbReference type="VEuPathDB" id="VectorBase:HLOH_044342"/>
<evidence type="ECO:0000313" key="2">
    <source>
        <dbReference type="Proteomes" id="UP000821853"/>
    </source>
</evidence>